<proteinExistence type="predicted"/>
<keyword evidence="3" id="KW-1185">Reference proteome</keyword>
<dbReference type="AlphaFoldDB" id="A0A6A5WCE4"/>
<evidence type="ECO:0000256" key="1">
    <source>
        <dbReference type="SAM" id="MobiDB-lite"/>
    </source>
</evidence>
<feature type="region of interest" description="Disordered" evidence="1">
    <location>
        <begin position="437"/>
        <end position="536"/>
    </location>
</feature>
<evidence type="ECO:0000313" key="2">
    <source>
        <dbReference type="EMBL" id="KAF1999342.1"/>
    </source>
</evidence>
<protein>
    <submittedName>
        <fullName evidence="2">Uncharacterized protein</fullName>
    </submittedName>
</protein>
<dbReference type="OrthoDB" id="5275938at2759"/>
<organism evidence="2 3">
    <name type="scientific">Amniculicola lignicola CBS 123094</name>
    <dbReference type="NCBI Taxonomy" id="1392246"/>
    <lineage>
        <taxon>Eukaryota</taxon>
        <taxon>Fungi</taxon>
        <taxon>Dikarya</taxon>
        <taxon>Ascomycota</taxon>
        <taxon>Pezizomycotina</taxon>
        <taxon>Dothideomycetes</taxon>
        <taxon>Pleosporomycetidae</taxon>
        <taxon>Pleosporales</taxon>
        <taxon>Amniculicolaceae</taxon>
        <taxon>Amniculicola</taxon>
    </lineage>
</organism>
<reference evidence="2" key="1">
    <citation type="journal article" date="2020" name="Stud. Mycol.">
        <title>101 Dothideomycetes genomes: a test case for predicting lifestyles and emergence of pathogens.</title>
        <authorList>
            <person name="Haridas S."/>
            <person name="Albert R."/>
            <person name="Binder M."/>
            <person name="Bloem J."/>
            <person name="Labutti K."/>
            <person name="Salamov A."/>
            <person name="Andreopoulos B."/>
            <person name="Baker S."/>
            <person name="Barry K."/>
            <person name="Bills G."/>
            <person name="Bluhm B."/>
            <person name="Cannon C."/>
            <person name="Castanera R."/>
            <person name="Culley D."/>
            <person name="Daum C."/>
            <person name="Ezra D."/>
            <person name="Gonzalez J."/>
            <person name="Henrissat B."/>
            <person name="Kuo A."/>
            <person name="Liang C."/>
            <person name="Lipzen A."/>
            <person name="Lutzoni F."/>
            <person name="Magnuson J."/>
            <person name="Mondo S."/>
            <person name="Nolan M."/>
            <person name="Ohm R."/>
            <person name="Pangilinan J."/>
            <person name="Park H.-J."/>
            <person name="Ramirez L."/>
            <person name="Alfaro M."/>
            <person name="Sun H."/>
            <person name="Tritt A."/>
            <person name="Yoshinaga Y."/>
            <person name="Zwiers L.-H."/>
            <person name="Turgeon B."/>
            <person name="Goodwin S."/>
            <person name="Spatafora J."/>
            <person name="Crous P."/>
            <person name="Grigoriev I."/>
        </authorList>
    </citation>
    <scope>NUCLEOTIDE SEQUENCE</scope>
    <source>
        <strain evidence="2">CBS 123094</strain>
    </source>
</reference>
<dbReference type="EMBL" id="ML977596">
    <property type="protein sequence ID" value="KAF1999342.1"/>
    <property type="molecule type" value="Genomic_DNA"/>
</dbReference>
<feature type="region of interest" description="Disordered" evidence="1">
    <location>
        <begin position="1"/>
        <end position="69"/>
    </location>
</feature>
<feature type="compositionally biased region" description="Acidic residues" evidence="1">
    <location>
        <begin position="448"/>
        <end position="512"/>
    </location>
</feature>
<feature type="compositionally biased region" description="Basic and acidic residues" evidence="1">
    <location>
        <begin position="437"/>
        <end position="447"/>
    </location>
</feature>
<sequence>MPMDVDDPAALQRERDASHTMEPTHNTPSEGIFIDLTGHSEPSFASQTVVPDNSGPVDRNTGPTGTTMDPIVFYPQGDTLLKIEIEKDNKSKTFQASQACLRLMNAPWFYLGDNQHNLFARTYWKVENDDQVKVIELALQAAHLQHDKMPQVLSWKMIVNVAKVGKQHKILAPLRPYLDTWVLPYVDKALKPGYEMWLLVAYVFGYEDVFQHVLEHTAIIMQAISSHNADTGERKVQYAMPSGTIISEETFGKDVLDALIHLRNIFVTPIIDSAHRCVDRLFNPPNPSTLCSQECHAMVLGSLIQGLKPLNIWPQKPSVPEITLSALDLFTSLQKIKVHSMKKHSWIECSLDEVRSMKLSVPPWPGLAPEEEPLSTAAFAVRKNGHVEPEPDAEDGVPNDPVSFDIIPAFIPLTLLWKSSAVYKWGFRASDFFRKEDAGESGDRVVDEDKESDADESESGDEDSVGDEAYDTEDEIEDMMEEEPPEEYCEDEDEYESDSEGYDDDGDEEMDDVLGHEHGNEEVGGMDVEGMEEQEK</sequence>
<accession>A0A6A5WCE4</accession>
<evidence type="ECO:0000313" key="3">
    <source>
        <dbReference type="Proteomes" id="UP000799779"/>
    </source>
</evidence>
<gene>
    <name evidence="2" type="ORF">P154DRAFT_577063</name>
</gene>
<name>A0A6A5WCE4_9PLEO</name>
<dbReference type="Proteomes" id="UP000799779">
    <property type="component" value="Unassembled WGS sequence"/>
</dbReference>